<evidence type="ECO:0000256" key="6">
    <source>
        <dbReference type="ARBA" id="ARBA00023040"/>
    </source>
</evidence>
<evidence type="ECO:0000256" key="11">
    <source>
        <dbReference type="SAM" id="MobiDB-lite"/>
    </source>
</evidence>
<dbReference type="Proteomes" id="UP000095287">
    <property type="component" value="Unplaced"/>
</dbReference>
<organism evidence="15 16">
    <name type="scientific">Steinernema glaseri</name>
    <dbReference type="NCBI Taxonomy" id="37863"/>
    <lineage>
        <taxon>Eukaryota</taxon>
        <taxon>Metazoa</taxon>
        <taxon>Ecdysozoa</taxon>
        <taxon>Nematoda</taxon>
        <taxon>Chromadorea</taxon>
        <taxon>Rhabditida</taxon>
        <taxon>Tylenchina</taxon>
        <taxon>Panagrolaimomorpha</taxon>
        <taxon>Strongyloidoidea</taxon>
        <taxon>Steinernematidae</taxon>
        <taxon>Steinernema</taxon>
    </lineage>
</organism>
<dbReference type="GO" id="GO:0007166">
    <property type="term" value="P:cell surface receptor signaling pathway"/>
    <property type="evidence" value="ECO:0007669"/>
    <property type="project" value="InterPro"/>
</dbReference>
<keyword evidence="5 12" id="KW-1133">Transmembrane helix</keyword>
<dbReference type="Pfam" id="PF02793">
    <property type="entry name" value="HRM"/>
    <property type="match status" value="1"/>
</dbReference>
<evidence type="ECO:0000313" key="15">
    <source>
        <dbReference type="Proteomes" id="UP000095287"/>
    </source>
</evidence>
<dbReference type="GO" id="GO:0007188">
    <property type="term" value="P:adenylate cyclase-modulating G protein-coupled receptor signaling pathway"/>
    <property type="evidence" value="ECO:0007669"/>
    <property type="project" value="TreeGrafter"/>
</dbReference>
<evidence type="ECO:0000256" key="5">
    <source>
        <dbReference type="ARBA" id="ARBA00022989"/>
    </source>
</evidence>
<evidence type="ECO:0000256" key="8">
    <source>
        <dbReference type="ARBA" id="ARBA00023170"/>
    </source>
</evidence>
<keyword evidence="6" id="KW-0297">G-protein coupled receptor</keyword>
<dbReference type="WBParaSite" id="L893_g24788.t1">
    <property type="protein sequence ID" value="L893_g24788.t1"/>
    <property type="gene ID" value="L893_g24788"/>
</dbReference>
<keyword evidence="10" id="KW-0807">Transducer</keyword>
<feature type="transmembrane region" description="Helical" evidence="12">
    <location>
        <begin position="421"/>
        <end position="440"/>
    </location>
</feature>
<evidence type="ECO:0000256" key="3">
    <source>
        <dbReference type="ARBA" id="ARBA00022475"/>
    </source>
</evidence>
<evidence type="ECO:0000259" key="14">
    <source>
        <dbReference type="PROSITE" id="PS50261"/>
    </source>
</evidence>
<proteinExistence type="inferred from homology"/>
<dbReference type="PANTHER" id="PTHR45620:SF42">
    <property type="entry name" value="G-PROTEIN COUPLED RECEPTOR SEB-2"/>
    <property type="match status" value="1"/>
</dbReference>
<feature type="transmembrane region" description="Helical" evidence="12">
    <location>
        <begin position="217"/>
        <end position="244"/>
    </location>
</feature>
<dbReference type="InterPro" id="IPR001879">
    <property type="entry name" value="GPCR_2_extracellular_dom"/>
</dbReference>
<dbReference type="InterPro" id="IPR017983">
    <property type="entry name" value="GPCR_2_secretin-like_CS"/>
</dbReference>
<comment type="subcellular location">
    <subcellularLocation>
        <location evidence="1">Cell membrane</location>
        <topology evidence="1">Multi-pass membrane protein</topology>
    </subcellularLocation>
</comment>
<keyword evidence="8" id="KW-0675">Receptor</keyword>
<evidence type="ECO:0000256" key="10">
    <source>
        <dbReference type="ARBA" id="ARBA00023224"/>
    </source>
</evidence>
<dbReference type="AlphaFoldDB" id="A0A1I7ZBI8"/>
<comment type="similarity">
    <text evidence="2">Belongs to the G-protein coupled receptor 2 family.</text>
</comment>
<dbReference type="SUPFAM" id="SSF111418">
    <property type="entry name" value="Hormone receptor domain"/>
    <property type="match status" value="1"/>
</dbReference>
<feature type="transmembrane region" description="Helical" evidence="12">
    <location>
        <begin position="302"/>
        <end position="322"/>
    </location>
</feature>
<keyword evidence="7 12" id="KW-0472">Membrane</keyword>
<evidence type="ECO:0000313" key="16">
    <source>
        <dbReference type="WBParaSite" id="L893_g24788.t1"/>
    </source>
</evidence>
<dbReference type="Gene3D" id="4.10.1240.10">
    <property type="entry name" value="GPCR, family 2, extracellular hormone receptor domain"/>
    <property type="match status" value="1"/>
</dbReference>
<feature type="domain" description="G-protein coupled receptors family 2 profile 1" evidence="13">
    <location>
        <begin position="114"/>
        <end position="211"/>
    </location>
</feature>
<dbReference type="Pfam" id="PF00002">
    <property type="entry name" value="7tm_2"/>
    <property type="match status" value="1"/>
</dbReference>
<dbReference type="PRINTS" id="PR00249">
    <property type="entry name" value="GPCRSECRETIN"/>
</dbReference>
<evidence type="ECO:0000256" key="1">
    <source>
        <dbReference type="ARBA" id="ARBA00004651"/>
    </source>
</evidence>
<dbReference type="PANTHER" id="PTHR45620">
    <property type="entry name" value="PDF RECEPTOR-LIKE PROTEIN-RELATED"/>
    <property type="match status" value="1"/>
</dbReference>
<keyword evidence="15" id="KW-1185">Reference proteome</keyword>
<evidence type="ECO:0000256" key="12">
    <source>
        <dbReference type="SAM" id="Phobius"/>
    </source>
</evidence>
<evidence type="ECO:0000259" key="13">
    <source>
        <dbReference type="PROSITE" id="PS50227"/>
    </source>
</evidence>
<feature type="transmembrane region" description="Helical" evidence="12">
    <location>
        <begin position="256"/>
        <end position="276"/>
    </location>
</feature>
<feature type="transmembrane region" description="Helical" evidence="12">
    <location>
        <begin position="446"/>
        <end position="466"/>
    </location>
</feature>
<evidence type="ECO:0000256" key="4">
    <source>
        <dbReference type="ARBA" id="ARBA00022692"/>
    </source>
</evidence>
<keyword evidence="4 12" id="KW-0812">Transmembrane</keyword>
<dbReference type="PROSITE" id="PS50261">
    <property type="entry name" value="G_PROTEIN_RECEP_F2_4"/>
    <property type="match status" value="1"/>
</dbReference>
<keyword evidence="9" id="KW-0325">Glycoprotein</keyword>
<accession>A0A1I7ZBI8</accession>
<keyword evidence="3" id="KW-1003">Cell membrane</keyword>
<evidence type="ECO:0000256" key="9">
    <source>
        <dbReference type="ARBA" id="ARBA00023180"/>
    </source>
</evidence>
<dbReference type="PROSITE" id="PS50227">
    <property type="entry name" value="G_PROTEIN_RECEP_F2_3"/>
    <property type="match status" value="1"/>
</dbReference>
<dbReference type="GO" id="GO:0005886">
    <property type="term" value="C:plasma membrane"/>
    <property type="evidence" value="ECO:0007669"/>
    <property type="project" value="UniProtKB-SubCell"/>
</dbReference>
<name>A0A1I7ZBI8_9BILA</name>
<protein>
    <submittedName>
        <fullName evidence="16">G_PROTEIN_RECEP_F2_4 domain-containing protein</fullName>
    </submittedName>
</protein>
<dbReference type="InterPro" id="IPR050332">
    <property type="entry name" value="GPCR_2"/>
</dbReference>
<dbReference type="PROSITE" id="PS00649">
    <property type="entry name" value="G_PROTEIN_RECEP_F2_1"/>
    <property type="match status" value="1"/>
</dbReference>
<evidence type="ECO:0000256" key="2">
    <source>
        <dbReference type="ARBA" id="ARBA00005314"/>
    </source>
</evidence>
<feature type="compositionally biased region" description="Basic and acidic residues" evidence="11">
    <location>
        <begin position="490"/>
        <end position="525"/>
    </location>
</feature>
<dbReference type="SUPFAM" id="SSF81321">
    <property type="entry name" value="Family A G protein-coupled receptor-like"/>
    <property type="match status" value="1"/>
</dbReference>
<dbReference type="GO" id="GO:0008528">
    <property type="term" value="F:G protein-coupled peptide receptor activity"/>
    <property type="evidence" value="ECO:0007669"/>
    <property type="project" value="TreeGrafter"/>
</dbReference>
<dbReference type="InterPro" id="IPR000832">
    <property type="entry name" value="GPCR_2_secretin-like"/>
</dbReference>
<feature type="transmembrane region" description="Helical" evidence="12">
    <location>
        <begin position="334"/>
        <end position="354"/>
    </location>
</feature>
<feature type="region of interest" description="Disordered" evidence="11">
    <location>
        <begin position="485"/>
        <end position="525"/>
    </location>
</feature>
<feature type="domain" description="G-protein coupled receptors family 2 profile 2" evidence="14">
    <location>
        <begin position="216"/>
        <end position="468"/>
    </location>
</feature>
<dbReference type="InterPro" id="IPR017981">
    <property type="entry name" value="GPCR_2-like_7TM"/>
</dbReference>
<reference evidence="16" key="1">
    <citation type="submission" date="2016-11" db="UniProtKB">
        <authorList>
            <consortium name="WormBaseParasite"/>
        </authorList>
    </citation>
    <scope>IDENTIFICATION</scope>
</reference>
<dbReference type="SMART" id="SM00008">
    <property type="entry name" value="HormR"/>
    <property type="match status" value="1"/>
</dbReference>
<evidence type="ECO:0000256" key="7">
    <source>
        <dbReference type="ARBA" id="ARBA00023136"/>
    </source>
</evidence>
<dbReference type="Gene3D" id="1.20.1070.10">
    <property type="entry name" value="Rhodopsin 7-helix transmembrane proteins"/>
    <property type="match status" value="1"/>
</dbReference>
<dbReference type="InterPro" id="IPR036445">
    <property type="entry name" value="GPCR_2_extracell_dom_sf"/>
</dbReference>
<sequence length="525" mass="59799">MSASCRLAGEMFSLAEFRSIACARCLLYIYLMVPPFQGRYETLICEDGLLVCDREDTALHSDCRCDNPNAVFNLPSFGKNRSHFSPLSELSISPRLPADFAFITQQCCEAADRCCQNVLTKRPETTATTVTQTAKPRCPATWDGWQCFPESDPGIWNYKCPNYIYGDRLRNDIDPLNGVLKECTDNGSWYAVHVDGQSSEWTDYRLCITDNASTLKMAAGLLAFTITAVCILPAVAFISTHRVLYSQPVFIIHKHLLASFLIASLTFIFNCVFFVVEGAPGDHLYFSNHFSCRLLFTVQLRYFRLTTFTWMLAEGVYLYRLLSPFEYNHENLRPYKVACWGAPMLLTIVYSILRQTMDNDECWVSPSEVWWLEWGFMMGPCLVLICTNLVLLTLIMCVVIKKIRFNPHMEKAQYTKALRAAIFLVPVFGLHFLLTIYRIQSSHTHQIVNLILDGLQGAAVSFIVCYQNKTFQECMAKTLRRHGLVQSAPNKEKPPGGTSFHKEETDRFLRSDAVETNFGDRAERL</sequence>
<feature type="transmembrane region" description="Helical" evidence="12">
    <location>
        <begin position="374"/>
        <end position="400"/>
    </location>
</feature>